<sequence length="85" mass="9724">MTLEAGSFTLCDYDIEESFICPHEKMPSVLHRVKLVIGGLVVKSWVENSERNVINHGNQPHSKCWLVNNRDEVVIASERCKFSHD</sequence>
<gene>
    <name evidence="1" type="ORF">HYFRA_00001198</name>
</gene>
<comment type="caution">
    <text evidence="1">The sequence shown here is derived from an EMBL/GenBank/DDBJ whole genome shotgun (WGS) entry which is preliminary data.</text>
</comment>
<organism evidence="1 2">
    <name type="scientific">Hymenoscyphus fraxineus</name>
    <dbReference type="NCBI Taxonomy" id="746836"/>
    <lineage>
        <taxon>Eukaryota</taxon>
        <taxon>Fungi</taxon>
        <taxon>Dikarya</taxon>
        <taxon>Ascomycota</taxon>
        <taxon>Pezizomycotina</taxon>
        <taxon>Leotiomycetes</taxon>
        <taxon>Helotiales</taxon>
        <taxon>Helotiaceae</taxon>
        <taxon>Hymenoscyphus</taxon>
    </lineage>
</organism>
<protein>
    <submittedName>
        <fullName evidence="1">Uncharacterized protein</fullName>
    </submittedName>
</protein>
<keyword evidence="2" id="KW-1185">Reference proteome</keyword>
<name>A0A9N9KRZ9_9HELO</name>
<dbReference type="AlphaFoldDB" id="A0A9N9KRZ9"/>
<dbReference type="EMBL" id="CAJVRL010000045">
    <property type="protein sequence ID" value="CAG8952451.1"/>
    <property type="molecule type" value="Genomic_DNA"/>
</dbReference>
<dbReference type="Proteomes" id="UP000696280">
    <property type="component" value="Unassembled WGS sequence"/>
</dbReference>
<reference evidence="1" key="1">
    <citation type="submission" date="2021-07" db="EMBL/GenBank/DDBJ databases">
        <authorList>
            <person name="Durling M."/>
        </authorList>
    </citation>
    <scope>NUCLEOTIDE SEQUENCE</scope>
</reference>
<accession>A0A9N9KRZ9</accession>
<proteinExistence type="predicted"/>
<evidence type="ECO:0000313" key="2">
    <source>
        <dbReference type="Proteomes" id="UP000696280"/>
    </source>
</evidence>
<evidence type="ECO:0000313" key="1">
    <source>
        <dbReference type="EMBL" id="CAG8952451.1"/>
    </source>
</evidence>